<feature type="region of interest" description="Disordered" evidence="5">
    <location>
        <begin position="1"/>
        <end position="214"/>
    </location>
</feature>
<dbReference type="InterPro" id="IPR001138">
    <property type="entry name" value="Zn2Cys6_DnaBD"/>
</dbReference>
<dbReference type="PANTHER" id="PTHR47785:SF4">
    <property type="entry name" value="ZN(II)2CYS6 TRANSCRIPTION FACTOR (EUROFUNG)"/>
    <property type="match status" value="1"/>
</dbReference>
<dbReference type="PROSITE" id="PS00463">
    <property type="entry name" value="ZN2_CY6_FUNGAL_1"/>
    <property type="match status" value="1"/>
</dbReference>
<dbReference type="CDD" id="cd00067">
    <property type="entry name" value="GAL4"/>
    <property type="match status" value="1"/>
</dbReference>
<dbReference type="PANTHER" id="PTHR47785">
    <property type="entry name" value="ZN(II)2CYS6 TRANSCRIPTION FACTOR (EUROFUNG)-RELATED-RELATED"/>
    <property type="match status" value="1"/>
</dbReference>
<dbReference type="VEuPathDB" id="FungiDB:PV10_05308"/>
<keyword evidence="2" id="KW-0238">DNA-binding</keyword>
<dbReference type="GO" id="GO:0006351">
    <property type="term" value="P:DNA-templated transcription"/>
    <property type="evidence" value="ECO:0007669"/>
    <property type="project" value="InterPro"/>
</dbReference>
<feature type="compositionally biased region" description="Basic and acidic residues" evidence="5">
    <location>
        <begin position="65"/>
        <end position="76"/>
    </location>
</feature>
<feature type="compositionally biased region" description="Pro residues" evidence="5">
    <location>
        <begin position="80"/>
        <end position="116"/>
    </location>
</feature>
<feature type="compositionally biased region" description="Polar residues" evidence="5">
    <location>
        <begin position="389"/>
        <end position="400"/>
    </location>
</feature>
<gene>
    <name evidence="7" type="ORF">PV10_05308</name>
</gene>
<feature type="region of interest" description="Disordered" evidence="5">
    <location>
        <begin position="318"/>
        <end position="407"/>
    </location>
</feature>
<sequence>MENISDVDAKHDRTNHYDHPPFNPVHQLPPTETSTLHQYPPRPGPTMPPPAQAWNPAPSPYVESPDPRVHHHDMAHQQHYPPPPPPPPPPPHPASQPYQPPPTRESQPYPPPPEPYGRPGSVSGPTRSPAESQHPSYHSTPHEPSYYPPTPGDYRARHSYPGPDSQSNGSHQPPLHVVTGHDMMQAQSPAQAPPYGHPHSAGPQPQSSYPYYAHPDYAAGQRRKPVRATQACDSCRQRKAKCDEGRPVCQHCKDNNLKCFYRDIPPQKSEKQALAITAQLEAIAAQLEANSNNIKILMDLQNAQGKKIEELWQERHRTVQDPSYATHQSTPNEQKDIFPAEKPTLMTQSSQSSLRREGTLDMPQPGPSQQPSSEQPSRTGHASGRATHHSNQGAPLTTSAPKARSAEPEMFELSLPVKHTTAAQNLVLWPSIRRLIPAGITPSYVKDSEIERGLLRLYGCGEGDDKGDGREAAASPAGSASSEGRRLDDDSAGSPHGVWGNGSLYTPAGLNPSSHHPAREHPGGISPLGGLMLETDAIDRYFRSYMDNIHILHPFLESKVLRAMIHTFKKTYSWDYRPTQTIIGAGVKRKRETDSPGGLEEQNGTTQQLRGHARPGHLASPPIEHSIGNAIVLLVIALGKVTSHRDPLPGVPSSSFLRTSTPHSAMYSDLPMAPTSAPPSPFNNQIHLNGGHQIHISSPANPQGKNIDTVPGLAYFTKAADIIGEQTGGTGLAHVQANLLAGLYMGQLARIVPSYHYIHNACIAVQVLIDSTEYVEGNMNMSTRNLINFAFWSCLQLESDIAAEMDLPPSGITRYESAQHKEMPTEFTLERGFNKSGNGDLLRFYSYQIQLRVTINSIHSTLYRVSKNPETRSSDTMMSILDENLENWRDMLNDWNWSDDDHESPDINVARIRGKYYGAKYIIWRPALHHALLQVGEGSVKGSRSESPSDYEVSLGKTVPYLSEAQLRGAKICVNAAVRSTTCFDKVPRRWIVTNIFGTAHAQFGNMLVLYAAYTAPHPALSSLIDRDTLLRLHNRTISILKENEAISPILAKDLKILEHVRNRVFSYMTSNPSASQSSSFSSRV</sequence>
<feature type="region of interest" description="Disordered" evidence="5">
    <location>
        <begin position="464"/>
        <end position="528"/>
    </location>
</feature>
<dbReference type="RefSeq" id="XP_016222253.1">
    <property type="nucleotide sequence ID" value="XM_016369960.1"/>
</dbReference>
<dbReference type="Pfam" id="PF00172">
    <property type="entry name" value="Zn_clus"/>
    <property type="match status" value="1"/>
</dbReference>
<feature type="compositionally biased region" description="Polar residues" evidence="5">
    <location>
        <begin position="320"/>
        <end position="332"/>
    </location>
</feature>
<evidence type="ECO:0000256" key="2">
    <source>
        <dbReference type="ARBA" id="ARBA00023125"/>
    </source>
</evidence>
<dbReference type="SUPFAM" id="SSF57701">
    <property type="entry name" value="Zn2/Cys6 DNA-binding domain"/>
    <property type="match status" value="1"/>
</dbReference>
<keyword evidence="1" id="KW-0805">Transcription regulation</keyword>
<dbReference type="CDD" id="cd12148">
    <property type="entry name" value="fungal_TF_MHR"/>
    <property type="match status" value="1"/>
</dbReference>
<keyword evidence="3" id="KW-0804">Transcription</keyword>
<evidence type="ECO:0000256" key="3">
    <source>
        <dbReference type="ARBA" id="ARBA00023163"/>
    </source>
</evidence>
<feature type="compositionally biased region" description="Polar residues" evidence="5">
    <location>
        <begin position="123"/>
        <end position="139"/>
    </location>
</feature>
<dbReference type="GO" id="GO:0000981">
    <property type="term" value="F:DNA-binding transcription factor activity, RNA polymerase II-specific"/>
    <property type="evidence" value="ECO:0007669"/>
    <property type="project" value="InterPro"/>
</dbReference>
<name>A0A0D1Z9I3_EXOME</name>
<dbReference type="Proteomes" id="UP000054302">
    <property type="component" value="Unassembled WGS sequence"/>
</dbReference>
<dbReference type="HOGENOM" id="CLU_004835_0_0_1"/>
<dbReference type="Gene3D" id="4.10.240.10">
    <property type="entry name" value="Zn(2)-C6 fungal-type DNA-binding domain"/>
    <property type="match status" value="1"/>
</dbReference>
<dbReference type="GO" id="GO:0003677">
    <property type="term" value="F:DNA binding"/>
    <property type="evidence" value="ECO:0007669"/>
    <property type="project" value="UniProtKB-KW"/>
</dbReference>
<feature type="compositionally biased region" description="Low complexity" evidence="5">
    <location>
        <begin position="367"/>
        <end position="377"/>
    </location>
</feature>
<dbReference type="GO" id="GO:0008270">
    <property type="term" value="F:zinc ion binding"/>
    <property type="evidence" value="ECO:0007669"/>
    <property type="project" value="InterPro"/>
</dbReference>
<dbReference type="PROSITE" id="PS50048">
    <property type="entry name" value="ZN2_CY6_FUNGAL_2"/>
    <property type="match status" value="1"/>
</dbReference>
<evidence type="ECO:0000259" key="6">
    <source>
        <dbReference type="PROSITE" id="PS50048"/>
    </source>
</evidence>
<evidence type="ECO:0000256" key="1">
    <source>
        <dbReference type="ARBA" id="ARBA00023015"/>
    </source>
</evidence>
<protein>
    <recommendedName>
        <fullName evidence="6">Zn(2)-C6 fungal-type domain-containing protein</fullName>
    </recommendedName>
</protein>
<evidence type="ECO:0000256" key="5">
    <source>
        <dbReference type="SAM" id="MobiDB-lite"/>
    </source>
</evidence>
<feature type="region of interest" description="Disordered" evidence="5">
    <location>
        <begin position="588"/>
        <end position="616"/>
    </location>
</feature>
<dbReference type="STRING" id="212818.A0A0D1Z9I3"/>
<evidence type="ECO:0000256" key="4">
    <source>
        <dbReference type="ARBA" id="ARBA00023242"/>
    </source>
</evidence>
<proteinExistence type="predicted"/>
<keyword evidence="8" id="KW-1185">Reference proteome</keyword>
<dbReference type="OMA" id="RDKGTEC"/>
<dbReference type="OrthoDB" id="5244761at2759"/>
<dbReference type="GeneID" id="27323153"/>
<dbReference type="InterPro" id="IPR036864">
    <property type="entry name" value="Zn2-C6_fun-type_DNA-bd_sf"/>
</dbReference>
<dbReference type="InterPro" id="IPR053181">
    <property type="entry name" value="EcdB-like_regulator"/>
</dbReference>
<feature type="compositionally biased region" description="Pro residues" evidence="5">
    <location>
        <begin position="40"/>
        <end position="51"/>
    </location>
</feature>
<reference evidence="7 8" key="1">
    <citation type="submission" date="2015-01" db="EMBL/GenBank/DDBJ databases">
        <title>The Genome Sequence of Exophiala mesophila CBS40295.</title>
        <authorList>
            <consortium name="The Broad Institute Genomics Platform"/>
            <person name="Cuomo C."/>
            <person name="de Hoog S."/>
            <person name="Gorbushina A."/>
            <person name="Stielow B."/>
            <person name="Teixiera M."/>
            <person name="Abouelleil A."/>
            <person name="Chapman S.B."/>
            <person name="Priest M."/>
            <person name="Young S.K."/>
            <person name="Wortman J."/>
            <person name="Nusbaum C."/>
            <person name="Birren B."/>
        </authorList>
    </citation>
    <scope>NUCLEOTIDE SEQUENCE [LARGE SCALE GENOMIC DNA]</scope>
    <source>
        <strain evidence="7 8">CBS 40295</strain>
    </source>
</reference>
<dbReference type="SMART" id="SM00066">
    <property type="entry name" value="GAL4"/>
    <property type="match status" value="1"/>
</dbReference>
<dbReference type="AlphaFoldDB" id="A0A0D1Z9I3"/>
<evidence type="ECO:0000313" key="7">
    <source>
        <dbReference type="EMBL" id="KIV90679.1"/>
    </source>
</evidence>
<feature type="compositionally biased region" description="Basic and acidic residues" evidence="5">
    <location>
        <begin position="7"/>
        <end position="19"/>
    </location>
</feature>
<feature type="compositionally biased region" description="Low complexity" evidence="5">
    <location>
        <begin position="472"/>
        <end position="482"/>
    </location>
</feature>
<feature type="domain" description="Zn(2)-C6 fungal-type" evidence="6">
    <location>
        <begin position="231"/>
        <end position="261"/>
    </location>
</feature>
<evidence type="ECO:0000313" key="8">
    <source>
        <dbReference type="Proteomes" id="UP000054302"/>
    </source>
</evidence>
<organism evidence="7 8">
    <name type="scientific">Exophiala mesophila</name>
    <name type="common">Black yeast-like fungus</name>
    <dbReference type="NCBI Taxonomy" id="212818"/>
    <lineage>
        <taxon>Eukaryota</taxon>
        <taxon>Fungi</taxon>
        <taxon>Dikarya</taxon>
        <taxon>Ascomycota</taxon>
        <taxon>Pezizomycotina</taxon>
        <taxon>Eurotiomycetes</taxon>
        <taxon>Chaetothyriomycetidae</taxon>
        <taxon>Chaetothyriales</taxon>
        <taxon>Herpotrichiellaceae</taxon>
        <taxon>Exophiala</taxon>
    </lineage>
</organism>
<dbReference type="EMBL" id="KN847523">
    <property type="protein sequence ID" value="KIV90679.1"/>
    <property type="molecule type" value="Genomic_DNA"/>
</dbReference>
<keyword evidence="4" id="KW-0539">Nucleus</keyword>
<accession>A0A0D1Z9I3</accession>